<dbReference type="RefSeq" id="WP_155457237.1">
    <property type="nucleotide sequence ID" value="NZ_WNKX01000039.1"/>
</dbReference>
<dbReference type="AlphaFoldDB" id="A0A6L6QQ41"/>
<organism evidence="5 6">
    <name type="scientific">Massilia eburnea</name>
    <dbReference type="NCBI Taxonomy" id="1776165"/>
    <lineage>
        <taxon>Bacteria</taxon>
        <taxon>Pseudomonadati</taxon>
        <taxon>Pseudomonadota</taxon>
        <taxon>Betaproteobacteria</taxon>
        <taxon>Burkholderiales</taxon>
        <taxon>Oxalobacteraceae</taxon>
        <taxon>Telluria group</taxon>
        <taxon>Massilia</taxon>
    </lineage>
</organism>
<dbReference type="PANTHER" id="PTHR10587">
    <property type="entry name" value="GLYCOSYL TRANSFERASE-RELATED"/>
    <property type="match status" value="1"/>
</dbReference>
<feature type="signal peptide" evidence="3">
    <location>
        <begin position="1"/>
        <end position="28"/>
    </location>
</feature>
<accession>A0A6L6QQ41</accession>
<keyword evidence="2" id="KW-0378">Hydrolase</keyword>
<dbReference type="GO" id="GO:0016810">
    <property type="term" value="F:hydrolase activity, acting on carbon-nitrogen (but not peptide) bonds"/>
    <property type="evidence" value="ECO:0007669"/>
    <property type="project" value="InterPro"/>
</dbReference>
<evidence type="ECO:0000256" key="3">
    <source>
        <dbReference type="SAM" id="SignalP"/>
    </source>
</evidence>
<dbReference type="PANTHER" id="PTHR10587:SF133">
    <property type="entry name" value="CHITIN DEACETYLASE 1-RELATED"/>
    <property type="match status" value="1"/>
</dbReference>
<dbReference type="InterPro" id="IPR011330">
    <property type="entry name" value="Glyco_hydro/deAcase_b/a-brl"/>
</dbReference>
<dbReference type="GO" id="GO:0016020">
    <property type="term" value="C:membrane"/>
    <property type="evidence" value="ECO:0007669"/>
    <property type="project" value="TreeGrafter"/>
</dbReference>
<evidence type="ECO:0000256" key="2">
    <source>
        <dbReference type="ARBA" id="ARBA00022801"/>
    </source>
</evidence>
<dbReference type="SUPFAM" id="SSF88713">
    <property type="entry name" value="Glycoside hydrolase/deacetylase"/>
    <property type="match status" value="1"/>
</dbReference>
<evidence type="ECO:0000256" key="1">
    <source>
        <dbReference type="ARBA" id="ARBA00022723"/>
    </source>
</evidence>
<dbReference type="Proteomes" id="UP000472320">
    <property type="component" value="Unassembled WGS sequence"/>
</dbReference>
<evidence type="ECO:0000259" key="4">
    <source>
        <dbReference type="PROSITE" id="PS51677"/>
    </source>
</evidence>
<dbReference type="CDD" id="cd10917">
    <property type="entry name" value="CE4_NodB_like_6s_7s"/>
    <property type="match status" value="1"/>
</dbReference>
<sequence length="280" mass="30802">MKLFSPRRILARSVALMLFASAFPAVQANDVDSAKIRHHHLSRLLDKLASPAEDIERECRYESEISTAPPVNRVALTFDDGPQPGQTEYVLDVLAQHGISATFFMIGEKAARYPDLVARVRAAGHQVVANHSWSHPNFHDINAAQQADEIVRGDALLADASAPKLFRYPYGNSSCAGNALVRQRGYQIVGWHIDSCDWAYDKSGTVDAKEALTCGVPAQYRNDYVGHVVAAARARKGGIILMHEIHPRTLRQLDSVIAQLLAAGFVFSTVTSPEFQDSLR</sequence>
<dbReference type="GO" id="GO:0046872">
    <property type="term" value="F:metal ion binding"/>
    <property type="evidence" value="ECO:0007669"/>
    <property type="project" value="UniProtKB-KW"/>
</dbReference>
<keyword evidence="1" id="KW-0479">Metal-binding</keyword>
<keyword evidence="3" id="KW-0732">Signal</keyword>
<keyword evidence="6" id="KW-1185">Reference proteome</keyword>
<gene>
    <name evidence="5" type="ORF">GM658_27130</name>
</gene>
<proteinExistence type="predicted"/>
<dbReference type="PROSITE" id="PS51677">
    <property type="entry name" value="NODB"/>
    <property type="match status" value="1"/>
</dbReference>
<evidence type="ECO:0000313" key="5">
    <source>
        <dbReference type="EMBL" id="MTW14295.1"/>
    </source>
</evidence>
<dbReference type="InterPro" id="IPR002509">
    <property type="entry name" value="NODB_dom"/>
</dbReference>
<protein>
    <submittedName>
        <fullName evidence="5">Polysaccharide deacetylase family protein</fullName>
    </submittedName>
</protein>
<feature type="domain" description="NodB homology" evidence="4">
    <location>
        <begin position="72"/>
        <end position="268"/>
    </location>
</feature>
<dbReference type="GO" id="GO:0005975">
    <property type="term" value="P:carbohydrate metabolic process"/>
    <property type="evidence" value="ECO:0007669"/>
    <property type="project" value="InterPro"/>
</dbReference>
<dbReference type="EMBL" id="WNKX01000039">
    <property type="protein sequence ID" value="MTW14295.1"/>
    <property type="molecule type" value="Genomic_DNA"/>
</dbReference>
<dbReference type="Gene3D" id="3.20.20.370">
    <property type="entry name" value="Glycoside hydrolase/deacetylase"/>
    <property type="match status" value="1"/>
</dbReference>
<comment type="caution">
    <text evidence="5">The sequence shown here is derived from an EMBL/GenBank/DDBJ whole genome shotgun (WGS) entry which is preliminary data.</text>
</comment>
<dbReference type="OrthoDB" id="276604at2"/>
<feature type="chain" id="PRO_5026779738" evidence="3">
    <location>
        <begin position="29"/>
        <end position="280"/>
    </location>
</feature>
<reference evidence="5 6" key="1">
    <citation type="submission" date="2019-11" db="EMBL/GenBank/DDBJ databases">
        <title>Type strains purchased from KCTC, JCM and DSMZ.</title>
        <authorList>
            <person name="Lu H."/>
        </authorList>
    </citation>
    <scope>NUCLEOTIDE SEQUENCE [LARGE SCALE GENOMIC DNA]</scope>
    <source>
        <strain evidence="5 6">JCM 31587</strain>
    </source>
</reference>
<name>A0A6L6QQ41_9BURK</name>
<dbReference type="Pfam" id="PF01522">
    <property type="entry name" value="Polysacc_deac_1"/>
    <property type="match status" value="1"/>
</dbReference>
<dbReference type="InterPro" id="IPR050248">
    <property type="entry name" value="Polysacc_deacetylase_ArnD"/>
</dbReference>
<evidence type="ECO:0000313" key="6">
    <source>
        <dbReference type="Proteomes" id="UP000472320"/>
    </source>
</evidence>